<evidence type="ECO:0000313" key="5">
    <source>
        <dbReference type="EMBL" id="NEG69728.1"/>
    </source>
</evidence>
<feature type="region of interest" description="Disordered" evidence="1">
    <location>
        <begin position="319"/>
        <end position="376"/>
    </location>
</feature>
<dbReference type="SUPFAM" id="SSF49478">
    <property type="entry name" value="Cna protein B-type domain"/>
    <property type="match status" value="1"/>
</dbReference>
<dbReference type="EMBL" id="VYSG01000001">
    <property type="protein sequence ID" value="NEG69728.1"/>
    <property type="molecule type" value="Genomic_DNA"/>
</dbReference>
<name>A0A6I5MYN1_9BIFI</name>
<feature type="domain" description="CNA-B" evidence="4">
    <location>
        <begin position="234"/>
        <end position="329"/>
    </location>
</feature>
<organism evidence="5 6">
    <name type="scientific">Bifidobacterium choloepi</name>
    <dbReference type="NCBI Taxonomy" id="2614131"/>
    <lineage>
        <taxon>Bacteria</taxon>
        <taxon>Bacillati</taxon>
        <taxon>Actinomycetota</taxon>
        <taxon>Actinomycetes</taxon>
        <taxon>Bifidobacteriales</taxon>
        <taxon>Bifidobacteriaceae</taxon>
        <taxon>Bifidobacterium</taxon>
    </lineage>
</organism>
<keyword evidence="2" id="KW-0472">Membrane</keyword>
<evidence type="ECO:0000256" key="2">
    <source>
        <dbReference type="SAM" id="Phobius"/>
    </source>
</evidence>
<evidence type="ECO:0000313" key="6">
    <source>
        <dbReference type="Proteomes" id="UP000469292"/>
    </source>
</evidence>
<dbReference type="Gene3D" id="2.60.40.1140">
    <property type="entry name" value="Collagen-binding surface protein Cna, B-type domain"/>
    <property type="match status" value="1"/>
</dbReference>
<evidence type="ECO:0000259" key="4">
    <source>
        <dbReference type="Pfam" id="PF05738"/>
    </source>
</evidence>
<feature type="signal peptide" evidence="3">
    <location>
        <begin position="1"/>
        <end position="27"/>
    </location>
</feature>
<dbReference type="Pfam" id="PF05738">
    <property type="entry name" value="Cna_B"/>
    <property type="match status" value="1"/>
</dbReference>
<keyword evidence="6" id="KW-1185">Reference proteome</keyword>
<keyword evidence="2" id="KW-0812">Transmembrane</keyword>
<comment type="caution">
    <text evidence="5">The sequence shown here is derived from an EMBL/GenBank/DDBJ whole genome shotgun (WGS) entry which is preliminary data.</text>
</comment>
<sequence>MGRLTKLCTAVAASLALAGVAVGPAFAGESSGGSSTTTSTIDAGNGTITVDYHYTYTSSAGEQTQFPVKGANVMLYKAAGWNDSGDLVLTGDFAALCEGASLDCSAITDTGRLADNDTQRDLATSLLTALATSDIAFDTQDAVIVSDGTARYVDADGEATDDVAFTGLGDALYFIRVGGQILDADAYSHLMYCNETAMFIDLKSAVSGDDVAGTVSRTVSLEPKASCTLGPDPIHVTKVWDDGDSTARPSSVDVTLYGRYTDIEGNEVVETIETQTLSADNDWTYVWSGLPDDYYEYFVQEVDVPDGYTVSYSRTDVTEESATWTVTNTSESESSTPGDSETPGTSDSDDGTTPGTSGSTGSTSASASATATSTTPAQTGANIALVALVAVSALMLGVLLIVEIRRASKKA</sequence>
<dbReference type="InterPro" id="IPR008454">
    <property type="entry name" value="Collagen-bd_Cna-like_B-typ_dom"/>
</dbReference>
<dbReference type="Proteomes" id="UP000469292">
    <property type="component" value="Unassembled WGS sequence"/>
</dbReference>
<accession>A0A6I5MYN1</accession>
<evidence type="ECO:0000256" key="1">
    <source>
        <dbReference type="SAM" id="MobiDB-lite"/>
    </source>
</evidence>
<dbReference type="RefSeq" id="WP_163227262.1">
    <property type="nucleotide sequence ID" value="NZ_VYSG01000001.1"/>
</dbReference>
<feature type="chain" id="PRO_5026348642" evidence="3">
    <location>
        <begin position="28"/>
        <end position="411"/>
    </location>
</feature>
<reference evidence="5 6" key="1">
    <citation type="submission" date="2019-09" db="EMBL/GenBank/DDBJ databases">
        <title>Phylogenetic characterization of a novel taxon of the genus Bifidobacterium: Bifidobacterium choloepi sp. nov.</title>
        <authorList>
            <person name="Modesto M."/>
            <person name="Satti M."/>
        </authorList>
    </citation>
    <scope>NUCLEOTIDE SEQUENCE [LARGE SCALE GENOMIC DNA]</scope>
    <source>
        <strain evidence="5 6">BRDM6</strain>
    </source>
</reference>
<gene>
    <name evidence="5" type="ORF">F6S87_03715</name>
</gene>
<feature type="transmembrane region" description="Helical" evidence="2">
    <location>
        <begin position="383"/>
        <end position="402"/>
    </location>
</feature>
<dbReference type="CDD" id="cd00222">
    <property type="entry name" value="CollagenBindB"/>
    <property type="match status" value="1"/>
</dbReference>
<protein>
    <submittedName>
        <fullName evidence="5">Cna B-type domain-containing protein</fullName>
    </submittedName>
</protein>
<feature type="compositionally biased region" description="Low complexity" evidence="1">
    <location>
        <begin position="323"/>
        <end position="376"/>
    </location>
</feature>
<dbReference type="AlphaFoldDB" id="A0A6I5MYN1"/>
<keyword evidence="2" id="KW-1133">Transmembrane helix</keyword>
<evidence type="ECO:0000256" key="3">
    <source>
        <dbReference type="SAM" id="SignalP"/>
    </source>
</evidence>
<proteinExistence type="predicted"/>
<keyword evidence="3" id="KW-0732">Signal</keyword>